<keyword evidence="8" id="KW-0695">RNA-directed DNA polymerase</keyword>
<evidence type="ECO:0000256" key="6">
    <source>
        <dbReference type="ARBA" id="ARBA00022759"/>
    </source>
</evidence>
<proteinExistence type="inferred from homology"/>
<reference evidence="10 11" key="1">
    <citation type="submission" date="2019-09" db="EMBL/GenBank/DDBJ databases">
        <title>Bird 10,000 Genomes (B10K) Project - Family phase.</title>
        <authorList>
            <person name="Zhang G."/>
        </authorList>
    </citation>
    <scope>NUCLEOTIDE SEQUENCE [LARGE SCALE GENOMIC DNA]</scope>
    <source>
        <strain evidence="10">B10K-DU-002-36</strain>
        <tissue evidence="10">Muscle</tissue>
    </source>
</reference>
<dbReference type="PANTHER" id="PTHR41694">
    <property type="entry name" value="ENDOGENOUS RETROVIRUS GROUP K MEMBER POL PROTEIN"/>
    <property type="match status" value="1"/>
</dbReference>
<dbReference type="GO" id="GO:0035613">
    <property type="term" value="F:RNA stem-loop binding"/>
    <property type="evidence" value="ECO:0007669"/>
    <property type="project" value="TreeGrafter"/>
</dbReference>
<dbReference type="AlphaFoldDB" id="A0A7L1J212"/>
<feature type="non-terminal residue" evidence="10">
    <location>
        <position position="1"/>
    </location>
</feature>
<keyword evidence="5" id="KW-0540">Nuclease</keyword>
<evidence type="ECO:0000259" key="9">
    <source>
        <dbReference type="PROSITE" id="PS50878"/>
    </source>
</evidence>
<evidence type="ECO:0000256" key="2">
    <source>
        <dbReference type="ARBA" id="ARBA00012180"/>
    </source>
</evidence>
<dbReference type="GO" id="GO:0003964">
    <property type="term" value="F:RNA-directed DNA polymerase activity"/>
    <property type="evidence" value="ECO:0007669"/>
    <property type="project" value="UniProtKB-KW"/>
</dbReference>
<protein>
    <recommendedName>
        <fullName evidence="2">ribonuclease H</fullName>
        <ecNumber evidence="2">3.1.26.4</ecNumber>
    </recommendedName>
</protein>
<keyword evidence="6" id="KW-0255">Endonuclease</keyword>
<feature type="non-terminal residue" evidence="10">
    <location>
        <position position="96"/>
    </location>
</feature>
<dbReference type="Pfam" id="PF00078">
    <property type="entry name" value="RVT_1"/>
    <property type="match status" value="1"/>
</dbReference>
<comment type="caution">
    <text evidence="10">The sequence shown here is derived from an EMBL/GenBank/DDBJ whole genome shotgun (WGS) entry which is preliminary data.</text>
</comment>
<evidence type="ECO:0000256" key="4">
    <source>
        <dbReference type="ARBA" id="ARBA00022695"/>
    </source>
</evidence>
<comment type="similarity">
    <text evidence="1">Belongs to the beta type-B retroviral polymerase family. HERV class-II K(HML-2) pol subfamily.</text>
</comment>
<keyword evidence="3" id="KW-0808">Transferase</keyword>
<dbReference type="SUPFAM" id="SSF56672">
    <property type="entry name" value="DNA/RNA polymerases"/>
    <property type="match status" value="1"/>
</dbReference>
<dbReference type="Proteomes" id="UP000525158">
    <property type="component" value="Unassembled WGS sequence"/>
</dbReference>
<dbReference type="InterPro" id="IPR000477">
    <property type="entry name" value="RT_dom"/>
</dbReference>
<dbReference type="EC" id="3.1.26.4" evidence="2"/>
<evidence type="ECO:0000313" key="10">
    <source>
        <dbReference type="EMBL" id="NXN44918.1"/>
    </source>
</evidence>
<sequence>DLKDCFFTISLADQHMEKFAFTVPSVNNMEPAKRYHWKVLAQGMKNSPTICQWFVAKALSPIRALFPSGYFYQYMDDILLAAVTPQELIEMENKMQ</sequence>
<dbReference type="Gene3D" id="3.30.70.270">
    <property type="match status" value="2"/>
</dbReference>
<keyword evidence="11" id="KW-1185">Reference proteome</keyword>
<name>A0A7L1J212_SMUAF</name>
<evidence type="ECO:0000256" key="7">
    <source>
        <dbReference type="ARBA" id="ARBA00022801"/>
    </source>
</evidence>
<dbReference type="InterPro" id="IPR043502">
    <property type="entry name" value="DNA/RNA_pol_sf"/>
</dbReference>
<evidence type="ECO:0000256" key="3">
    <source>
        <dbReference type="ARBA" id="ARBA00022679"/>
    </source>
</evidence>
<gene>
    <name evidence="10" type="primary">Ervk8_2</name>
    <name evidence="10" type="ORF">RHIAFR_R15423</name>
</gene>
<evidence type="ECO:0000313" key="11">
    <source>
        <dbReference type="Proteomes" id="UP000525158"/>
    </source>
</evidence>
<dbReference type="EMBL" id="VXBO01011458">
    <property type="protein sequence ID" value="NXN44918.1"/>
    <property type="molecule type" value="Genomic_DNA"/>
</dbReference>
<dbReference type="PANTHER" id="PTHR41694:SF3">
    <property type="entry name" value="RNA-DIRECTED DNA POLYMERASE-RELATED"/>
    <property type="match status" value="1"/>
</dbReference>
<feature type="domain" description="Reverse transcriptase" evidence="9">
    <location>
        <begin position="1"/>
        <end position="96"/>
    </location>
</feature>
<keyword evidence="4" id="KW-0548">Nucleotidyltransferase</keyword>
<evidence type="ECO:0000256" key="1">
    <source>
        <dbReference type="ARBA" id="ARBA00010879"/>
    </source>
</evidence>
<dbReference type="GO" id="GO:0004523">
    <property type="term" value="F:RNA-DNA hybrid ribonuclease activity"/>
    <property type="evidence" value="ECO:0007669"/>
    <property type="project" value="UniProtKB-EC"/>
</dbReference>
<evidence type="ECO:0000256" key="5">
    <source>
        <dbReference type="ARBA" id="ARBA00022722"/>
    </source>
</evidence>
<keyword evidence="7" id="KW-0378">Hydrolase</keyword>
<accession>A0A7L1J212</accession>
<dbReference type="PROSITE" id="PS50878">
    <property type="entry name" value="RT_POL"/>
    <property type="match status" value="1"/>
</dbReference>
<dbReference type="InterPro" id="IPR043128">
    <property type="entry name" value="Rev_trsase/Diguanyl_cyclase"/>
</dbReference>
<organism evidence="10 11">
    <name type="scientific">Smutsornis africanus</name>
    <name type="common">Double-banded courser</name>
    <name type="synonym">Rhinoptilus africanus</name>
    <dbReference type="NCBI Taxonomy" id="240209"/>
    <lineage>
        <taxon>Eukaryota</taxon>
        <taxon>Metazoa</taxon>
        <taxon>Chordata</taxon>
        <taxon>Craniata</taxon>
        <taxon>Vertebrata</taxon>
        <taxon>Euteleostomi</taxon>
        <taxon>Archelosauria</taxon>
        <taxon>Archosauria</taxon>
        <taxon>Dinosauria</taxon>
        <taxon>Saurischia</taxon>
        <taxon>Theropoda</taxon>
        <taxon>Coelurosauria</taxon>
        <taxon>Aves</taxon>
        <taxon>Neognathae</taxon>
        <taxon>Neoaves</taxon>
        <taxon>Charadriiformes</taxon>
        <taxon>Glareolidae</taxon>
        <taxon>Rhinoptilus</taxon>
    </lineage>
</organism>
<evidence type="ECO:0000256" key="8">
    <source>
        <dbReference type="ARBA" id="ARBA00022918"/>
    </source>
</evidence>